<proteinExistence type="predicted"/>
<accession>X1J5C3</accession>
<organism evidence="1">
    <name type="scientific">marine sediment metagenome</name>
    <dbReference type="NCBI Taxonomy" id="412755"/>
    <lineage>
        <taxon>unclassified sequences</taxon>
        <taxon>metagenomes</taxon>
        <taxon>ecological metagenomes</taxon>
    </lineage>
</organism>
<dbReference type="NCBIfam" id="NF047558">
    <property type="entry name" value="TPR_END_plus"/>
    <property type="match status" value="1"/>
</dbReference>
<reference evidence="1" key="1">
    <citation type="journal article" date="2014" name="Front. Microbiol.">
        <title>High frequency of phylogenetically diverse reductive dehalogenase-homologous genes in deep subseafloor sedimentary metagenomes.</title>
        <authorList>
            <person name="Kawai M."/>
            <person name="Futagami T."/>
            <person name="Toyoda A."/>
            <person name="Takaki Y."/>
            <person name="Nishi S."/>
            <person name="Hori S."/>
            <person name="Arai W."/>
            <person name="Tsubouchi T."/>
            <person name="Morono Y."/>
            <person name="Uchiyama I."/>
            <person name="Ito T."/>
            <person name="Fujiyama A."/>
            <person name="Inagaki F."/>
            <person name="Takami H."/>
        </authorList>
    </citation>
    <scope>NUCLEOTIDE SEQUENCE</scope>
    <source>
        <strain evidence="1">Expedition CK06-06</strain>
    </source>
</reference>
<dbReference type="EMBL" id="BARU01040279">
    <property type="protein sequence ID" value="GAH89187.1"/>
    <property type="molecule type" value="Genomic_DNA"/>
</dbReference>
<sequence length="103" mass="12168">AMALSGARPEEVEALGRAYSESGPKGYWMWRLEGLKSQHDRYPATTAKYYAQLGDKDQAFAWLEKAYEKHDSPMFRLKVQPWWDPLRSDPRFQDLLRRMNFPE</sequence>
<name>X1J5C3_9ZZZZ</name>
<feature type="non-terminal residue" evidence="1">
    <location>
        <position position="1"/>
    </location>
</feature>
<comment type="caution">
    <text evidence="1">The sequence shown here is derived from an EMBL/GenBank/DDBJ whole genome shotgun (WGS) entry which is preliminary data.</text>
</comment>
<protein>
    <submittedName>
        <fullName evidence="1">Uncharacterized protein</fullName>
    </submittedName>
</protein>
<evidence type="ECO:0000313" key="1">
    <source>
        <dbReference type="EMBL" id="GAH89187.1"/>
    </source>
</evidence>
<gene>
    <name evidence="1" type="ORF">S03H2_62291</name>
</gene>
<dbReference type="AlphaFoldDB" id="X1J5C3"/>